<proteinExistence type="predicted"/>
<evidence type="ECO:0000313" key="3">
    <source>
        <dbReference type="Proteomes" id="UP001562354"/>
    </source>
</evidence>
<organism evidence="2 3">
    <name type="scientific">Neodothiora populina</name>
    <dbReference type="NCBI Taxonomy" id="2781224"/>
    <lineage>
        <taxon>Eukaryota</taxon>
        <taxon>Fungi</taxon>
        <taxon>Dikarya</taxon>
        <taxon>Ascomycota</taxon>
        <taxon>Pezizomycotina</taxon>
        <taxon>Dothideomycetes</taxon>
        <taxon>Dothideomycetidae</taxon>
        <taxon>Dothideales</taxon>
        <taxon>Dothioraceae</taxon>
        <taxon>Neodothiora</taxon>
    </lineage>
</organism>
<dbReference type="GeneID" id="95979578"/>
<protein>
    <recommendedName>
        <fullName evidence="1">ABM domain-containing protein</fullName>
    </recommendedName>
</protein>
<accession>A0ABR3P6A6</accession>
<name>A0ABR3P6A6_9PEZI</name>
<evidence type="ECO:0000259" key="1">
    <source>
        <dbReference type="PROSITE" id="PS51725"/>
    </source>
</evidence>
<dbReference type="EMBL" id="JBFMKM010000013">
    <property type="protein sequence ID" value="KAL1301659.1"/>
    <property type="molecule type" value="Genomic_DNA"/>
</dbReference>
<dbReference type="Gene3D" id="3.30.70.100">
    <property type="match status" value="2"/>
</dbReference>
<dbReference type="SUPFAM" id="SSF54909">
    <property type="entry name" value="Dimeric alpha+beta barrel"/>
    <property type="match status" value="2"/>
</dbReference>
<reference evidence="2 3" key="1">
    <citation type="submission" date="2024-07" db="EMBL/GenBank/DDBJ databases">
        <title>Draft sequence of the Neodothiora populina.</title>
        <authorList>
            <person name="Drown D.D."/>
            <person name="Schuette U.S."/>
            <person name="Buechlein A.B."/>
            <person name="Rusch D.R."/>
            <person name="Winton L.W."/>
            <person name="Adams G.A."/>
        </authorList>
    </citation>
    <scope>NUCLEOTIDE SEQUENCE [LARGE SCALE GENOMIC DNA]</scope>
    <source>
        <strain evidence="2 3">CPC 39397</strain>
    </source>
</reference>
<dbReference type="PROSITE" id="PS51725">
    <property type="entry name" value="ABM"/>
    <property type="match status" value="1"/>
</dbReference>
<comment type="caution">
    <text evidence="2">The sequence shown here is derived from an EMBL/GenBank/DDBJ whole genome shotgun (WGS) entry which is preliminary data.</text>
</comment>
<dbReference type="RefSeq" id="XP_069197935.1">
    <property type="nucleotide sequence ID" value="XM_069345734.1"/>
</dbReference>
<evidence type="ECO:0000313" key="2">
    <source>
        <dbReference type="EMBL" id="KAL1301659.1"/>
    </source>
</evidence>
<sequence length="219" mass="23808">MPIAELATIPLKAGTNIVDQSSQTGGAFKSAVIDVVSKQEGFQTLFYGREVESPDVAQLIVNWESLEAHQKFMKVPAYQPMVEKLTALMDGGLSMTHFDFPSSAAQAIPLSAPVTEMATFYVNFEDKASYQSIIEKFSSSISEFKPVGFLGVASGWSLEDVEHEGLGAGKQGKAILLILGWQSVDAHKAYNETDHFKDAIKQLGTAKGFTLHHTSFKGM</sequence>
<dbReference type="PANTHER" id="PTHR42052:SF1">
    <property type="entry name" value="ABM DOMAIN-CONTAINING PROTEIN"/>
    <property type="match status" value="1"/>
</dbReference>
<feature type="domain" description="ABM" evidence="1">
    <location>
        <begin position="3"/>
        <end position="98"/>
    </location>
</feature>
<dbReference type="Proteomes" id="UP001562354">
    <property type="component" value="Unassembled WGS sequence"/>
</dbReference>
<gene>
    <name evidence="2" type="ORF">AAFC00_005879</name>
</gene>
<dbReference type="InterPro" id="IPR011008">
    <property type="entry name" value="Dimeric_a/b-barrel"/>
</dbReference>
<dbReference type="PANTHER" id="PTHR42052">
    <property type="entry name" value="ABM DOMAIN-CONTAINING PROTEIN"/>
    <property type="match status" value="1"/>
</dbReference>
<dbReference type="InterPro" id="IPR007138">
    <property type="entry name" value="ABM_dom"/>
</dbReference>
<keyword evidence="3" id="KW-1185">Reference proteome</keyword>
<dbReference type="Pfam" id="PF03992">
    <property type="entry name" value="ABM"/>
    <property type="match status" value="1"/>
</dbReference>